<evidence type="ECO:0000256" key="4">
    <source>
        <dbReference type="SAM" id="SignalP"/>
    </source>
</evidence>
<accession>A0A4S8HDS6</accession>
<dbReference type="PANTHER" id="PTHR22990:SF15">
    <property type="entry name" value="F-BOX ONLY PROTEIN 10"/>
    <property type="match status" value="1"/>
</dbReference>
<dbReference type="OrthoDB" id="9767990at2"/>
<sequence length="410" mass="45735">MRNILIVLLLLVICNVSANTVVVGKNSSIKTLRQGIAVAKDGDTVLLTKGTYKEGNIIINKSIHLIGVYAPVLDGDHKNEILTLTGKNIVIKGIHFTNAGYSSLNDFAAIKVIDATRIIIENNTINNASFAIHISNATYTTVRNNIISGTHKSEHLSGNGIHLWKCENAMIEGNSVRGHRDGIYFEFVTTSTIQNNTSELNIRYGLHFMFSHNDIYLYNTFRNNGAGVAVMYSKSVRMENNVFDKNWGASAYGILLKDISNSHIRNNKFIKNTVAIHMEGSSRIEVSSNFFQGNGWALKVQASCDDNTFHHNNFNGNSFDVATNGTMTLNRFYNNYWDKYDGYDMNKDGMGDVPYHPVSMYAMVVEQNPTTLMLMRSFMVSLLDKAEKAIPGLTPENLVDNKPMLKPNKL</sequence>
<dbReference type="InterPro" id="IPR012334">
    <property type="entry name" value="Pectin_lyas_fold"/>
</dbReference>
<keyword evidence="2" id="KW-0677">Repeat</keyword>
<dbReference type="SUPFAM" id="SSF51126">
    <property type="entry name" value="Pectin lyase-like"/>
    <property type="match status" value="1"/>
</dbReference>
<name>A0A4S8HDS6_9BACT</name>
<keyword evidence="7" id="KW-1185">Reference proteome</keyword>
<evidence type="ECO:0000313" key="7">
    <source>
        <dbReference type="Proteomes" id="UP000306918"/>
    </source>
</evidence>
<protein>
    <submittedName>
        <fullName evidence="6">Nitrous oxide reductase family maturation protein NosD</fullName>
    </submittedName>
</protein>
<evidence type="ECO:0000256" key="1">
    <source>
        <dbReference type="ARBA" id="ARBA00004906"/>
    </source>
</evidence>
<evidence type="ECO:0000259" key="5">
    <source>
        <dbReference type="Pfam" id="PF05048"/>
    </source>
</evidence>
<dbReference type="InterPro" id="IPR022441">
    <property type="entry name" value="Para_beta_helix_rpt-2"/>
</dbReference>
<dbReference type="SMART" id="SM00710">
    <property type="entry name" value="PbH1"/>
    <property type="match status" value="9"/>
</dbReference>
<dbReference type="EMBL" id="STFF01000015">
    <property type="protein sequence ID" value="THU30732.1"/>
    <property type="molecule type" value="Genomic_DNA"/>
</dbReference>
<organism evidence="6 7">
    <name type="scientific">Niastella caeni</name>
    <dbReference type="NCBI Taxonomy" id="2569763"/>
    <lineage>
        <taxon>Bacteria</taxon>
        <taxon>Pseudomonadati</taxon>
        <taxon>Bacteroidota</taxon>
        <taxon>Chitinophagia</taxon>
        <taxon>Chitinophagales</taxon>
        <taxon>Chitinophagaceae</taxon>
        <taxon>Niastella</taxon>
    </lineage>
</organism>
<dbReference type="Pfam" id="PF05048">
    <property type="entry name" value="NosD"/>
    <property type="match status" value="1"/>
</dbReference>
<reference evidence="6 7" key="1">
    <citation type="submission" date="2019-04" db="EMBL/GenBank/DDBJ databases">
        <title>Niastella caeni sp. nov., isolated from activated sludge.</title>
        <authorList>
            <person name="Sheng M."/>
        </authorList>
    </citation>
    <scope>NUCLEOTIDE SEQUENCE [LARGE SCALE GENOMIC DNA]</scope>
    <source>
        <strain evidence="6 7">HX-2-15</strain>
    </source>
</reference>
<keyword evidence="3" id="KW-0833">Ubl conjugation pathway</keyword>
<dbReference type="AlphaFoldDB" id="A0A4S8HDS6"/>
<gene>
    <name evidence="6" type="primary">nosD</name>
    <name evidence="6" type="ORF">FAM09_29470</name>
</gene>
<proteinExistence type="predicted"/>
<comment type="caution">
    <text evidence="6">The sequence shown here is derived from an EMBL/GenBank/DDBJ whole genome shotgun (WGS) entry which is preliminary data.</text>
</comment>
<dbReference type="InterPro" id="IPR006626">
    <property type="entry name" value="PbH1"/>
</dbReference>
<dbReference type="Gene3D" id="2.160.20.10">
    <property type="entry name" value="Single-stranded right-handed beta-helix, Pectin lyase-like"/>
    <property type="match status" value="2"/>
</dbReference>
<feature type="domain" description="Periplasmic copper-binding protein NosD beta helix" evidence="5">
    <location>
        <begin position="154"/>
        <end position="342"/>
    </location>
</feature>
<dbReference type="InterPro" id="IPR011050">
    <property type="entry name" value="Pectin_lyase_fold/virulence"/>
</dbReference>
<evidence type="ECO:0000256" key="2">
    <source>
        <dbReference type="ARBA" id="ARBA00022737"/>
    </source>
</evidence>
<feature type="chain" id="PRO_5020412623" evidence="4">
    <location>
        <begin position="19"/>
        <end position="410"/>
    </location>
</feature>
<dbReference type="NCBIfam" id="TIGR04247">
    <property type="entry name" value="NosD_copper_fam"/>
    <property type="match status" value="1"/>
</dbReference>
<feature type="signal peptide" evidence="4">
    <location>
        <begin position="1"/>
        <end position="18"/>
    </location>
</feature>
<dbReference type="InterPro" id="IPR026464">
    <property type="entry name" value="NosD_copper_fam"/>
</dbReference>
<keyword evidence="4" id="KW-0732">Signal</keyword>
<evidence type="ECO:0000256" key="3">
    <source>
        <dbReference type="ARBA" id="ARBA00022786"/>
    </source>
</evidence>
<dbReference type="NCBIfam" id="TIGR03804">
    <property type="entry name" value="para_beta_helix"/>
    <property type="match status" value="2"/>
</dbReference>
<dbReference type="Proteomes" id="UP000306918">
    <property type="component" value="Unassembled WGS sequence"/>
</dbReference>
<dbReference type="InterPro" id="IPR007742">
    <property type="entry name" value="NosD_dom"/>
</dbReference>
<dbReference type="PANTHER" id="PTHR22990">
    <property type="entry name" value="F-BOX ONLY PROTEIN"/>
    <property type="match status" value="1"/>
</dbReference>
<evidence type="ECO:0000313" key="6">
    <source>
        <dbReference type="EMBL" id="THU30732.1"/>
    </source>
</evidence>
<comment type="pathway">
    <text evidence="1">Protein modification; protein ubiquitination.</text>
</comment>
<dbReference type="InterPro" id="IPR051550">
    <property type="entry name" value="SCF-Subunits/Alg-Epimerases"/>
</dbReference>
<dbReference type="RefSeq" id="WP_136580764.1">
    <property type="nucleotide sequence ID" value="NZ_STFF01000015.1"/>
</dbReference>